<evidence type="ECO:0000313" key="1">
    <source>
        <dbReference type="EMBL" id="CAK9090216.1"/>
    </source>
</evidence>
<sequence>MASIGGEGSGPGGHRLHLAHVMGLCDPCVFHQSVRGCAKGSQCGFCHLPHQHDPDGVRPKKTRRQRIKNEVLELLVSKGPEDLHAALQEDARKHPYVRRVIVGQLNNASFLRSVGTEKVVFAL</sequence>
<protein>
    <recommendedName>
        <fullName evidence="3">C3H1-type domain-containing protein</fullName>
    </recommendedName>
</protein>
<reference evidence="1 2" key="1">
    <citation type="submission" date="2024-02" db="EMBL/GenBank/DDBJ databases">
        <authorList>
            <person name="Chen Y."/>
            <person name="Shah S."/>
            <person name="Dougan E. K."/>
            <person name="Thang M."/>
            <person name="Chan C."/>
        </authorList>
    </citation>
    <scope>NUCLEOTIDE SEQUENCE [LARGE SCALE GENOMIC DNA]</scope>
</reference>
<evidence type="ECO:0008006" key="3">
    <source>
        <dbReference type="Google" id="ProtNLM"/>
    </source>
</evidence>
<comment type="caution">
    <text evidence="1">The sequence shown here is derived from an EMBL/GenBank/DDBJ whole genome shotgun (WGS) entry which is preliminary data.</text>
</comment>
<accession>A0ABP0QSY8</accession>
<evidence type="ECO:0000313" key="2">
    <source>
        <dbReference type="Proteomes" id="UP001642484"/>
    </source>
</evidence>
<dbReference type="Proteomes" id="UP001642484">
    <property type="component" value="Unassembled WGS sequence"/>
</dbReference>
<proteinExistence type="predicted"/>
<keyword evidence="2" id="KW-1185">Reference proteome</keyword>
<name>A0ABP0QSY8_9DINO</name>
<gene>
    <name evidence="1" type="ORF">CCMP2556_LOCUS43365</name>
</gene>
<organism evidence="1 2">
    <name type="scientific">Durusdinium trenchii</name>
    <dbReference type="NCBI Taxonomy" id="1381693"/>
    <lineage>
        <taxon>Eukaryota</taxon>
        <taxon>Sar</taxon>
        <taxon>Alveolata</taxon>
        <taxon>Dinophyceae</taxon>
        <taxon>Suessiales</taxon>
        <taxon>Symbiodiniaceae</taxon>
        <taxon>Durusdinium</taxon>
    </lineage>
</organism>
<dbReference type="EMBL" id="CAXAMN010024807">
    <property type="protein sequence ID" value="CAK9090216.1"/>
    <property type="molecule type" value="Genomic_DNA"/>
</dbReference>